<evidence type="ECO:0000313" key="1">
    <source>
        <dbReference type="EMBL" id="RUS96446.1"/>
    </source>
</evidence>
<sequence length="90" mass="10510">MNVKNIYMFVELHLKYQDQLVISVSLRKSLGFESYDILIAHLEEGRLILEKQETIKRRLKARFSQLPKGISLADELVAERGEKAYRKDTS</sequence>
<reference evidence="1 2" key="1">
    <citation type="journal article" date="2019" name="Genome Biol. Evol.">
        <title>Day and night: Metabolic profiles and evolutionary relationships of six axenic non-marine cyanobacteria.</title>
        <authorList>
            <person name="Will S.E."/>
            <person name="Henke P."/>
            <person name="Boedeker C."/>
            <person name="Huang S."/>
            <person name="Brinkmann H."/>
            <person name="Rohde M."/>
            <person name="Jarek M."/>
            <person name="Friedl T."/>
            <person name="Seufert S."/>
            <person name="Schumacher M."/>
            <person name="Overmann J."/>
            <person name="Neumann-Schaal M."/>
            <person name="Petersen J."/>
        </authorList>
    </citation>
    <scope>NUCLEOTIDE SEQUENCE [LARGE SCALE GENOMIC DNA]</scope>
    <source>
        <strain evidence="1 2">SAG 1403-4b</strain>
    </source>
</reference>
<dbReference type="InterPro" id="IPR037914">
    <property type="entry name" value="SpoVT-AbrB_sf"/>
</dbReference>
<protein>
    <submittedName>
        <fullName evidence="1">Uncharacterized protein</fullName>
    </submittedName>
</protein>
<dbReference type="AlphaFoldDB" id="A0A3S1CQA6"/>
<name>A0A3S1CQA6_ANAVA</name>
<organism evidence="1 2">
    <name type="scientific">Trichormus variabilis SAG 1403-4b</name>
    <dbReference type="NCBI Taxonomy" id="447716"/>
    <lineage>
        <taxon>Bacteria</taxon>
        <taxon>Bacillati</taxon>
        <taxon>Cyanobacteriota</taxon>
        <taxon>Cyanophyceae</taxon>
        <taxon>Nostocales</taxon>
        <taxon>Nostocaceae</taxon>
        <taxon>Trichormus</taxon>
    </lineage>
</organism>
<evidence type="ECO:0000313" key="2">
    <source>
        <dbReference type="Proteomes" id="UP000276103"/>
    </source>
</evidence>
<dbReference type="EMBL" id="RSCM01000007">
    <property type="protein sequence ID" value="RUS96446.1"/>
    <property type="molecule type" value="Genomic_DNA"/>
</dbReference>
<accession>A0A3S1CQA6</accession>
<dbReference type="Proteomes" id="UP000276103">
    <property type="component" value="Unassembled WGS sequence"/>
</dbReference>
<comment type="caution">
    <text evidence="1">The sequence shown here is derived from an EMBL/GenBank/DDBJ whole genome shotgun (WGS) entry which is preliminary data.</text>
</comment>
<keyword evidence="2" id="KW-1185">Reference proteome</keyword>
<gene>
    <name evidence="1" type="ORF">DSM107003_25430</name>
</gene>
<proteinExistence type="predicted"/>
<dbReference type="SUPFAM" id="SSF89447">
    <property type="entry name" value="AbrB/MazE/MraZ-like"/>
    <property type="match status" value="1"/>
</dbReference>